<evidence type="ECO:0000256" key="4">
    <source>
        <dbReference type="ARBA" id="ARBA00022490"/>
    </source>
</evidence>
<dbReference type="GO" id="GO:0060090">
    <property type="term" value="F:molecular adaptor activity"/>
    <property type="evidence" value="ECO:0007669"/>
    <property type="project" value="UniProtKB-ARBA"/>
</dbReference>
<evidence type="ECO:0000256" key="12">
    <source>
        <dbReference type="RuleBase" id="RU367014"/>
    </source>
</evidence>
<dbReference type="AlphaFoldDB" id="A0A8C8EVA8"/>
<reference evidence="13" key="1">
    <citation type="submission" date="2025-08" db="UniProtKB">
        <authorList>
            <consortium name="Ensembl"/>
        </authorList>
    </citation>
    <scope>IDENTIFICATION</scope>
</reference>
<dbReference type="GO" id="GO:0005829">
    <property type="term" value="C:cytosol"/>
    <property type="evidence" value="ECO:0007669"/>
    <property type="project" value="UniProtKB-ARBA"/>
</dbReference>
<dbReference type="Pfam" id="PF04670">
    <property type="entry name" value="Gtr1_RagA"/>
    <property type="match status" value="1"/>
</dbReference>
<keyword evidence="8" id="KW-0472">Membrane</keyword>
<dbReference type="GO" id="GO:0071230">
    <property type="term" value="P:cellular response to amino acid stimulus"/>
    <property type="evidence" value="ECO:0007669"/>
    <property type="project" value="UniProtKB-UniRule"/>
</dbReference>
<dbReference type="GO" id="GO:1904263">
    <property type="term" value="P:positive regulation of TORC1 signaling"/>
    <property type="evidence" value="ECO:0007669"/>
    <property type="project" value="TreeGrafter"/>
</dbReference>
<dbReference type="GO" id="GO:0003924">
    <property type="term" value="F:GTPase activity"/>
    <property type="evidence" value="ECO:0007669"/>
    <property type="project" value="TreeGrafter"/>
</dbReference>
<keyword evidence="10" id="KW-0539">Nucleus</keyword>
<keyword evidence="6" id="KW-0378">Hydrolase</keyword>
<dbReference type="FunFam" id="3.30.450.190:FF:000001">
    <property type="entry name" value="Ras-related GTP-binding protein C"/>
    <property type="match status" value="1"/>
</dbReference>
<keyword evidence="4 12" id="KW-0963">Cytoplasm</keyword>
<dbReference type="Proteomes" id="UP000694402">
    <property type="component" value="Unassembled WGS sequence"/>
</dbReference>
<dbReference type="PANTHER" id="PTHR11259">
    <property type="entry name" value="RAS-RELATED GTP BINDING RAG/GTR YEAST"/>
    <property type="match status" value="1"/>
</dbReference>
<evidence type="ECO:0000256" key="3">
    <source>
        <dbReference type="ARBA" id="ARBA00007756"/>
    </source>
</evidence>
<gene>
    <name evidence="13" type="primary">LOC112229553</name>
</gene>
<organism evidence="13 14">
    <name type="scientific">Oncorhynchus tshawytscha</name>
    <name type="common">Chinook salmon</name>
    <name type="synonym">Salmo tshawytscha</name>
    <dbReference type="NCBI Taxonomy" id="74940"/>
    <lineage>
        <taxon>Eukaryota</taxon>
        <taxon>Metazoa</taxon>
        <taxon>Chordata</taxon>
        <taxon>Craniata</taxon>
        <taxon>Vertebrata</taxon>
        <taxon>Euteleostomi</taxon>
        <taxon>Actinopterygii</taxon>
        <taxon>Neopterygii</taxon>
        <taxon>Teleostei</taxon>
        <taxon>Protacanthopterygii</taxon>
        <taxon>Salmoniformes</taxon>
        <taxon>Salmonidae</taxon>
        <taxon>Salmoninae</taxon>
        <taxon>Oncorhynchus</taxon>
    </lineage>
</organism>
<dbReference type="GO" id="GO:1990131">
    <property type="term" value="C:Gtr1-Gtr2 GTPase complex"/>
    <property type="evidence" value="ECO:0007669"/>
    <property type="project" value="TreeGrafter"/>
</dbReference>
<accession>A0A8C8EVA8</accession>
<keyword evidence="9 12" id="KW-0458">Lysosome</keyword>
<dbReference type="GO" id="GO:0019003">
    <property type="term" value="F:GDP binding"/>
    <property type="evidence" value="ECO:0007669"/>
    <property type="project" value="UniProtKB-ARBA"/>
</dbReference>
<dbReference type="GeneTree" id="ENSGT00950000183031"/>
<proteinExistence type="inferred from homology"/>
<keyword evidence="5 12" id="KW-0547">Nucleotide-binding</keyword>
<comment type="similarity">
    <text evidence="3 12">Belongs to the GTR/RAG GTP-binding protein family.</text>
</comment>
<dbReference type="GO" id="GO:0005765">
    <property type="term" value="C:lysosomal membrane"/>
    <property type="evidence" value="ECO:0007669"/>
    <property type="project" value="UniProtKB-SubCell"/>
</dbReference>
<evidence type="ECO:0000313" key="13">
    <source>
        <dbReference type="Ensembl" id="ENSOTSP00005025334.2"/>
    </source>
</evidence>
<comment type="catalytic activity">
    <reaction evidence="11">
        <text>GTP + H2O = GDP + phosphate + H(+)</text>
        <dbReference type="Rhea" id="RHEA:19669"/>
        <dbReference type="ChEBI" id="CHEBI:15377"/>
        <dbReference type="ChEBI" id="CHEBI:15378"/>
        <dbReference type="ChEBI" id="CHEBI:37565"/>
        <dbReference type="ChEBI" id="CHEBI:43474"/>
        <dbReference type="ChEBI" id="CHEBI:58189"/>
    </reaction>
    <physiologicalReaction direction="left-to-right" evidence="11">
        <dbReference type="Rhea" id="RHEA:19670"/>
    </physiologicalReaction>
</comment>
<dbReference type="GO" id="GO:0005654">
    <property type="term" value="C:nucleoplasm"/>
    <property type="evidence" value="ECO:0007669"/>
    <property type="project" value="UniProtKB-ARBA"/>
</dbReference>
<comment type="function">
    <text evidence="12">Guanine nucleotide-binding protein that plays a crucial role in the cellular response to amino acid availability through regulation of the mTORC1 signaling cascade.</text>
</comment>
<evidence type="ECO:0000256" key="1">
    <source>
        <dbReference type="ARBA" id="ARBA00004123"/>
    </source>
</evidence>
<dbReference type="GO" id="GO:0034198">
    <property type="term" value="P:cellular response to amino acid starvation"/>
    <property type="evidence" value="ECO:0007669"/>
    <property type="project" value="UniProtKB-ARBA"/>
</dbReference>
<evidence type="ECO:0000256" key="10">
    <source>
        <dbReference type="ARBA" id="ARBA00023242"/>
    </source>
</evidence>
<evidence type="ECO:0000313" key="14">
    <source>
        <dbReference type="Proteomes" id="UP000694402"/>
    </source>
</evidence>
<dbReference type="SUPFAM" id="SSF52540">
    <property type="entry name" value="P-loop containing nucleoside triphosphate hydrolases"/>
    <property type="match status" value="1"/>
</dbReference>
<keyword evidence="7 12" id="KW-0342">GTP-binding</keyword>
<dbReference type="PANTHER" id="PTHR11259:SF6">
    <property type="entry name" value="RAS-RELATED GTP-BINDING PROTEIN C"/>
    <property type="match status" value="1"/>
</dbReference>
<evidence type="ECO:0000256" key="8">
    <source>
        <dbReference type="ARBA" id="ARBA00023136"/>
    </source>
</evidence>
<protein>
    <recommendedName>
        <fullName evidence="12">Ras-related GTP-binding protein</fullName>
    </recommendedName>
</protein>
<dbReference type="InterPro" id="IPR039400">
    <property type="entry name" value="RagC/D"/>
</dbReference>
<evidence type="ECO:0000256" key="7">
    <source>
        <dbReference type="ARBA" id="ARBA00023134"/>
    </source>
</evidence>
<reference evidence="13" key="2">
    <citation type="submission" date="2025-09" db="UniProtKB">
        <authorList>
            <consortium name="Ensembl"/>
        </authorList>
    </citation>
    <scope>IDENTIFICATION</scope>
</reference>
<dbReference type="Gene3D" id="3.40.50.300">
    <property type="entry name" value="P-loop containing nucleotide triphosphate hydrolases"/>
    <property type="match status" value="1"/>
</dbReference>
<dbReference type="GO" id="GO:0051020">
    <property type="term" value="F:GTPase binding"/>
    <property type="evidence" value="ECO:0007669"/>
    <property type="project" value="UniProtKB-ARBA"/>
</dbReference>
<dbReference type="GO" id="GO:0046982">
    <property type="term" value="F:protein heterodimerization activity"/>
    <property type="evidence" value="ECO:0007669"/>
    <property type="project" value="UniProtKB-ARBA"/>
</dbReference>
<dbReference type="InterPro" id="IPR006762">
    <property type="entry name" value="Gtr1_RagA"/>
</dbReference>
<comment type="subcellular location">
    <subcellularLocation>
        <location evidence="12">Cytoplasm</location>
    </subcellularLocation>
    <subcellularLocation>
        <location evidence="12">Lysosome</location>
    </subcellularLocation>
    <subcellularLocation>
        <location evidence="2">Lysosome membrane</location>
    </subcellularLocation>
    <subcellularLocation>
        <location evidence="1">Nucleus</location>
    </subcellularLocation>
</comment>
<sequence>MSIQYEEPALARNYGVVDSFPKDFGYGVEEPDIEEESTTSGDSKPRILLMGLRRSGKSSIQKVVFHKMSPNETLFLESTNKIYKDDISSSSFVNFQIWDFPGQVDFFDPTFDYEMIFRGTGALIFVIDAQDDYVEALGRLHLTVSRAYRVNPEINFEVFIHKVDGLSDDHKIETQRDVHQRANDDLADASLEKLHLSFYLTSIYDHSIFEAFSKVVQKLIPQLPTLENLVNIFISNSGIEKAFLFDVVSKIYIATDSSPVDMQSYELCCDMIDVVIDVSCIYGIPTHNRETRDRRQILREDGNGSAYDKESLAIIKLNNTTILYLKEVTKFLALVCILREESFEKKGLIDYNFHCFRKAIQEVFEVGSLTQRTGRLQPSSSNNSLSSVKLGVLNGSAV</sequence>
<dbReference type="FunFam" id="3.40.50.300:FF:000226">
    <property type="entry name" value="Ras-related GTP-binding protein D"/>
    <property type="match status" value="1"/>
</dbReference>
<evidence type="ECO:0000256" key="2">
    <source>
        <dbReference type="ARBA" id="ARBA00004656"/>
    </source>
</evidence>
<evidence type="ECO:0000256" key="11">
    <source>
        <dbReference type="ARBA" id="ARBA00049117"/>
    </source>
</evidence>
<dbReference type="GO" id="GO:0005525">
    <property type="term" value="F:GTP binding"/>
    <property type="evidence" value="ECO:0007669"/>
    <property type="project" value="UniProtKB-UniRule"/>
</dbReference>
<dbReference type="GO" id="GO:0010507">
    <property type="term" value="P:negative regulation of autophagy"/>
    <property type="evidence" value="ECO:0007669"/>
    <property type="project" value="TreeGrafter"/>
</dbReference>
<dbReference type="Ensembl" id="ENSOTST00005027377.2">
    <property type="protein sequence ID" value="ENSOTSP00005025334.2"/>
    <property type="gene ID" value="ENSOTSG00005076169.1"/>
</dbReference>
<name>A0A8C8EVA8_ONCTS</name>
<dbReference type="CDD" id="cd11385">
    <property type="entry name" value="RagC_like"/>
    <property type="match status" value="1"/>
</dbReference>
<evidence type="ECO:0000256" key="6">
    <source>
        <dbReference type="ARBA" id="ARBA00022801"/>
    </source>
</evidence>
<evidence type="ECO:0000256" key="5">
    <source>
        <dbReference type="ARBA" id="ARBA00022741"/>
    </source>
</evidence>
<evidence type="ECO:0000256" key="9">
    <source>
        <dbReference type="ARBA" id="ARBA00023228"/>
    </source>
</evidence>
<keyword evidence="14" id="KW-1185">Reference proteome</keyword>
<dbReference type="Gene3D" id="3.30.450.190">
    <property type="match status" value="1"/>
</dbReference>
<dbReference type="InterPro" id="IPR027417">
    <property type="entry name" value="P-loop_NTPase"/>
</dbReference>